<proteinExistence type="predicted"/>
<evidence type="ECO:0000313" key="2">
    <source>
        <dbReference type="EMBL" id="MBW0526259.1"/>
    </source>
</evidence>
<feature type="compositionally biased region" description="Polar residues" evidence="1">
    <location>
        <begin position="263"/>
        <end position="293"/>
    </location>
</feature>
<accession>A0A9Q3ES38</accession>
<dbReference type="AlphaFoldDB" id="A0A9Q3ES38"/>
<keyword evidence="3" id="KW-1185">Reference proteome</keyword>
<feature type="region of interest" description="Disordered" evidence="1">
    <location>
        <begin position="91"/>
        <end position="116"/>
    </location>
</feature>
<evidence type="ECO:0000313" key="3">
    <source>
        <dbReference type="Proteomes" id="UP000765509"/>
    </source>
</evidence>
<evidence type="ECO:0000256" key="1">
    <source>
        <dbReference type="SAM" id="MobiDB-lite"/>
    </source>
</evidence>
<organism evidence="2 3">
    <name type="scientific">Austropuccinia psidii MF-1</name>
    <dbReference type="NCBI Taxonomy" id="1389203"/>
    <lineage>
        <taxon>Eukaryota</taxon>
        <taxon>Fungi</taxon>
        <taxon>Dikarya</taxon>
        <taxon>Basidiomycota</taxon>
        <taxon>Pucciniomycotina</taxon>
        <taxon>Pucciniomycetes</taxon>
        <taxon>Pucciniales</taxon>
        <taxon>Sphaerophragmiaceae</taxon>
        <taxon>Austropuccinia</taxon>
    </lineage>
</organism>
<feature type="region of interest" description="Disordered" evidence="1">
    <location>
        <begin position="263"/>
        <end position="300"/>
    </location>
</feature>
<comment type="caution">
    <text evidence="2">The sequence shown here is derived from an EMBL/GenBank/DDBJ whole genome shotgun (WGS) entry which is preliminary data.</text>
</comment>
<reference evidence="2" key="1">
    <citation type="submission" date="2021-03" db="EMBL/GenBank/DDBJ databases">
        <title>Draft genome sequence of rust myrtle Austropuccinia psidii MF-1, a brazilian biotype.</title>
        <authorList>
            <person name="Quecine M.C."/>
            <person name="Pachon D.M.R."/>
            <person name="Bonatelli M.L."/>
            <person name="Correr F.H."/>
            <person name="Franceschini L.M."/>
            <person name="Leite T.F."/>
            <person name="Margarido G.R.A."/>
            <person name="Almeida C.A."/>
            <person name="Ferrarezi J.A."/>
            <person name="Labate C.A."/>
        </authorList>
    </citation>
    <scope>NUCLEOTIDE SEQUENCE</scope>
    <source>
        <strain evidence="2">MF-1</strain>
    </source>
</reference>
<dbReference type="Proteomes" id="UP000765509">
    <property type="component" value="Unassembled WGS sequence"/>
</dbReference>
<gene>
    <name evidence="2" type="ORF">O181_065974</name>
</gene>
<name>A0A9Q3ES38_9BASI</name>
<dbReference type="EMBL" id="AVOT02032495">
    <property type="protein sequence ID" value="MBW0526259.1"/>
    <property type="molecule type" value="Genomic_DNA"/>
</dbReference>
<sequence length="300" mass="33588">MNNPNHKHALSRKFSWRWILALKSQGRKSDCYPFNISLNRWQRKSKPTSQLQETSELPANPVELTHYKEPLSPGSLWGYQEHHFFHYSQADEEGTQDCNSSSTFDEHQSDRNSMISKKQLEEDTKQWLESLAYRNQLARSRLNSKAKNHKESQSWMLPAGAATSLTPPKSAKAYSNISPIKNASPTMTQFPSTYSSGLESTIESQAEAKRPRAVKPLNCSCSFISLRKLLSLQEEANYNRTEGSKKLVSAWSADTLSLISSENEDSSIQLGNNGNHPTSSQSCGFPQDTTSAPLNGVKTA</sequence>
<protein>
    <submittedName>
        <fullName evidence="2">Uncharacterized protein</fullName>
    </submittedName>
</protein>